<gene>
    <name evidence="3" type="ORF">GW534_05515</name>
</gene>
<reference evidence="3 4" key="1">
    <citation type="submission" date="2020-01" db="EMBL/GenBank/DDBJ databases">
        <title>A novel Bacillus sp. from Pasinler.</title>
        <authorList>
            <person name="Adiguzel A."/>
            <person name="Ay H."/>
            <person name="Baltaci M.O."/>
        </authorList>
    </citation>
    <scope>NUCLEOTIDE SEQUENCE [LARGE SCALE GENOMIC DNA]</scope>
    <source>
        <strain evidence="3 4">P1</strain>
    </source>
</reference>
<organism evidence="3 4">
    <name type="scientific">Pallidibacillus pasinlerensis</name>
    <dbReference type="NCBI Taxonomy" id="2703818"/>
    <lineage>
        <taxon>Bacteria</taxon>
        <taxon>Bacillati</taxon>
        <taxon>Bacillota</taxon>
        <taxon>Bacilli</taxon>
        <taxon>Bacillales</taxon>
        <taxon>Bacillaceae</taxon>
        <taxon>Pallidibacillus</taxon>
    </lineage>
</organism>
<dbReference type="PIRSF" id="PIRSF037262">
    <property type="entry name" value="UCP037262"/>
    <property type="match status" value="1"/>
</dbReference>
<sequence>MGKTFYHFLMRYRSGSDDLSKFAEGAFRDHSFPKDATDYDEISRYLELNGEYLPTMSIFDKAWEYYEQYENKY</sequence>
<dbReference type="Gene3D" id="1.10.150.260">
    <property type="entry name" value="YozE SAM-like"/>
    <property type="match status" value="1"/>
</dbReference>
<dbReference type="HAMAP" id="MF_01538">
    <property type="entry name" value="UPF0346"/>
    <property type="match status" value="1"/>
</dbReference>
<dbReference type="Proteomes" id="UP000743899">
    <property type="component" value="Unassembled WGS sequence"/>
</dbReference>
<dbReference type="RefSeq" id="WP_161920065.1">
    <property type="nucleotide sequence ID" value="NZ_JAACYS010000017.1"/>
</dbReference>
<evidence type="ECO:0000256" key="1">
    <source>
        <dbReference type="HAMAP-Rule" id="MF_01538"/>
    </source>
</evidence>
<dbReference type="Pfam" id="PF06855">
    <property type="entry name" value="YozE_SAM_like"/>
    <property type="match status" value="1"/>
</dbReference>
<dbReference type="InterPro" id="IPR010673">
    <property type="entry name" value="UPF0346"/>
</dbReference>
<dbReference type="SUPFAM" id="SSF140652">
    <property type="entry name" value="YozE-like"/>
    <property type="match status" value="1"/>
</dbReference>
<keyword evidence="4" id="KW-1185">Reference proteome</keyword>
<feature type="domain" description="YozE SAM-like" evidence="2">
    <location>
        <begin position="4"/>
        <end position="68"/>
    </location>
</feature>
<evidence type="ECO:0000313" key="4">
    <source>
        <dbReference type="Proteomes" id="UP000743899"/>
    </source>
</evidence>
<dbReference type="InterPro" id="IPR036806">
    <property type="entry name" value="YozE_SAM-like_sf"/>
</dbReference>
<evidence type="ECO:0000259" key="2">
    <source>
        <dbReference type="Pfam" id="PF06855"/>
    </source>
</evidence>
<dbReference type="EMBL" id="JAACYS010000017">
    <property type="protein sequence ID" value="NCU17230.1"/>
    <property type="molecule type" value="Genomic_DNA"/>
</dbReference>
<evidence type="ECO:0000313" key="3">
    <source>
        <dbReference type="EMBL" id="NCU17230.1"/>
    </source>
</evidence>
<comment type="caution">
    <text evidence="3">The sequence shown here is derived from an EMBL/GenBank/DDBJ whole genome shotgun (WGS) entry which is preliminary data.</text>
</comment>
<protein>
    <recommendedName>
        <fullName evidence="1">UPF0346 protein GW534_05515</fullName>
    </recommendedName>
</protein>
<dbReference type="NCBIfam" id="NF010193">
    <property type="entry name" value="PRK13672.1"/>
    <property type="match status" value="1"/>
</dbReference>
<dbReference type="InterPro" id="IPR023089">
    <property type="entry name" value="YozE_SAM-like"/>
</dbReference>
<comment type="similarity">
    <text evidence="1">Belongs to the UPF0346 family.</text>
</comment>
<accession>A0ABX0A720</accession>
<name>A0ABX0A720_9BACI</name>
<proteinExistence type="inferred from homology"/>